<keyword evidence="2" id="KW-1185">Reference proteome</keyword>
<gene>
    <name evidence="1" type="ORF">PSYICH_LOCUS10192</name>
</gene>
<reference evidence="1" key="1">
    <citation type="submission" date="2022-01" db="EMBL/GenBank/DDBJ databases">
        <authorList>
            <person name="King R."/>
        </authorList>
    </citation>
    <scope>NUCLEOTIDE SEQUENCE</scope>
</reference>
<dbReference type="EMBL" id="OV651816">
    <property type="protein sequence ID" value="CAH1109540.1"/>
    <property type="molecule type" value="Genomic_DNA"/>
</dbReference>
<name>A0A9P0D1E2_9CUCU</name>
<evidence type="ECO:0000313" key="1">
    <source>
        <dbReference type="EMBL" id="CAH1109540.1"/>
    </source>
</evidence>
<sequence>MNRNGRSFKMLAMVSLNRQQRKKILNLRQNYNKKRFKKEDDADYMRSDVSDEDSLEEIMNNDTEGNINLTDMEDMDNSHDVPEPNVSLTNLVEDVNITESLDAENSTNQEKRINIISNIIVKNAEGSSSNDNYSDIDNIIANEGDVTTFIYDILTKNDRFVRHVLNKSKNAGLTPNPNKRGKKEKVKIDRDIIINHIESFQPTIAHYRREHAPPREDTYRVILPFSKCMTILRLNIHIASVHTICTEK</sequence>
<proteinExistence type="predicted"/>
<accession>A0A9P0D1E2</accession>
<dbReference type="Proteomes" id="UP001153636">
    <property type="component" value="Chromosome 4"/>
</dbReference>
<dbReference type="AlphaFoldDB" id="A0A9P0D1E2"/>
<protein>
    <submittedName>
        <fullName evidence="1">Uncharacterized protein</fullName>
    </submittedName>
</protein>
<evidence type="ECO:0000313" key="2">
    <source>
        <dbReference type="Proteomes" id="UP001153636"/>
    </source>
</evidence>
<organism evidence="1 2">
    <name type="scientific">Psylliodes chrysocephalus</name>
    <dbReference type="NCBI Taxonomy" id="3402493"/>
    <lineage>
        <taxon>Eukaryota</taxon>
        <taxon>Metazoa</taxon>
        <taxon>Ecdysozoa</taxon>
        <taxon>Arthropoda</taxon>
        <taxon>Hexapoda</taxon>
        <taxon>Insecta</taxon>
        <taxon>Pterygota</taxon>
        <taxon>Neoptera</taxon>
        <taxon>Endopterygota</taxon>
        <taxon>Coleoptera</taxon>
        <taxon>Polyphaga</taxon>
        <taxon>Cucujiformia</taxon>
        <taxon>Chrysomeloidea</taxon>
        <taxon>Chrysomelidae</taxon>
        <taxon>Galerucinae</taxon>
        <taxon>Alticini</taxon>
        <taxon>Psylliodes</taxon>
    </lineage>
</organism>